<proteinExistence type="predicted"/>
<dbReference type="EMBL" id="QPKB01000040">
    <property type="protein sequence ID" value="RWR97748.1"/>
    <property type="molecule type" value="Genomic_DNA"/>
</dbReference>
<accession>A0A3S3PBP0</accession>
<dbReference type="AlphaFoldDB" id="A0A3S3PBP0"/>
<protein>
    <submittedName>
        <fullName evidence="2">Uncharacterized protein</fullName>
    </submittedName>
</protein>
<keyword evidence="1" id="KW-0732">Signal</keyword>
<keyword evidence="3" id="KW-1185">Reference proteome</keyword>
<name>A0A3S3PBP0_9MAGN</name>
<feature type="signal peptide" evidence="1">
    <location>
        <begin position="1"/>
        <end position="36"/>
    </location>
</feature>
<gene>
    <name evidence="2" type="ORF">CKAN_02720200</name>
</gene>
<reference evidence="2 3" key="1">
    <citation type="journal article" date="2019" name="Nat. Plants">
        <title>Stout camphor tree genome fills gaps in understanding of flowering plant genome evolution.</title>
        <authorList>
            <person name="Chaw S.M."/>
            <person name="Liu Y.C."/>
            <person name="Wu Y.W."/>
            <person name="Wang H.Y."/>
            <person name="Lin C.I."/>
            <person name="Wu C.S."/>
            <person name="Ke H.M."/>
            <person name="Chang L.Y."/>
            <person name="Hsu C.Y."/>
            <person name="Yang H.T."/>
            <person name="Sudianto E."/>
            <person name="Hsu M.H."/>
            <person name="Wu K.P."/>
            <person name="Wang L.N."/>
            <person name="Leebens-Mack J.H."/>
            <person name="Tsai I.J."/>
        </authorList>
    </citation>
    <scope>NUCLEOTIDE SEQUENCE [LARGE SCALE GENOMIC DNA]</scope>
    <source>
        <strain evidence="3">cv. Chaw 1501</strain>
        <tissue evidence="2">Young leaves</tissue>
    </source>
</reference>
<evidence type="ECO:0000256" key="1">
    <source>
        <dbReference type="SAM" id="SignalP"/>
    </source>
</evidence>
<feature type="chain" id="PRO_5018750557" evidence="1">
    <location>
        <begin position="37"/>
        <end position="89"/>
    </location>
</feature>
<evidence type="ECO:0000313" key="2">
    <source>
        <dbReference type="EMBL" id="RWR97748.1"/>
    </source>
</evidence>
<sequence length="89" mass="9682">MNTSVKPVFVFSISFSLLISISFFLLISLSINTCQARELPDCIAEVVSEEPVMINCYLRPSRPSPSPPKPPIPVTLSMAIISELRGASS</sequence>
<evidence type="ECO:0000313" key="3">
    <source>
        <dbReference type="Proteomes" id="UP000283530"/>
    </source>
</evidence>
<dbReference type="Proteomes" id="UP000283530">
    <property type="component" value="Unassembled WGS sequence"/>
</dbReference>
<comment type="caution">
    <text evidence="2">The sequence shown here is derived from an EMBL/GenBank/DDBJ whole genome shotgun (WGS) entry which is preliminary data.</text>
</comment>
<organism evidence="2 3">
    <name type="scientific">Cinnamomum micranthum f. kanehirae</name>
    <dbReference type="NCBI Taxonomy" id="337451"/>
    <lineage>
        <taxon>Eukaryota</taxon>
        <taxon>Viridiplantae</taxon>
        <taxon>Streptophyta</taxon>
        <taxon>Embryophyta</taxon>
        <taxon>Tracheophyta</taxon>
        <taxon>Spermatophyta</taxon>
        <taxon>Magnoliopsida</taxon>
        <taxon>Magnoliidae</taxon>
        <taxon>Laurales</taxon>
        <taxon>Lauraceae</taxon>
        <taxon>Cinnamomum</taxon>
    </lineage>
</organism>